<dbReference type="Gene3D" id="3.10.620.30">
    <property type="match status" value="1"/>
</dbReference>
<dbReference type="Pfam" id="PF01841">
    <property type="entry name" value="Transglut_core"/>
    <property type="match status" value="1"/>
</dbReference>
<dbReference type="OrthoDB" id="5166556at2"/>
<dbReference type="AlphaFoldDB" id="A0A1M5FEJ9"/>
<proteinExistence type="predicted"/>
<dbReference type="Proteomes" id="UP000184509">
    <property type="component" value="Unassembled WGS sequence"/>
</dbReference>
<gene>
    <name evidence="2" type="ORF">SAMN05444405_11669</name>
</gene>
<evidence type="ECO:0000259" key="1">
    <source>
        <dbReference type="Pfam" id="PF01841"/>
    </source>
</evidence>
<organism evidence="2 3">
    <name type="scientific">Bacteroides luti</name>
    <dbReference type="NCBI Taxonomy" id="1297750"/>
    <lineage>
        <taxon>Bacteria</taxon>
        <taxon>Pseudomonadati</taxon>
        <taxon>Bacteroidota</taxon>
        <taxon>Bacteroidia</taxon>
        <taxon>Bacteroidales</taxon>
        <taxon>Bacteroidaceae</taxon>
        <taxon>Bacteroides</taxon>
    </lineage>
</organism>
<dbReference type="InterPro" id="IPR038765">
    <property type="entry name" value="Papain-like_cys_pep_sf"/>
</dbReference>
<reference evidence="2 3" key="1">
    <citation type="submission" date="2016-11" db="EMBL/GenBank/DDBJ databases">
        <authorList>
            <person name="Jaros S."/>
            <person name="Januszkiewicz K."/>
            <person name="Wedrychowicz H."/>
        </authorList>
    </citation>
    <scope>NUCLEOTIDE SEQUENCE [LARGE SCALE GENOMIC DNA]</scope>
    <source>
        <strain evidence="2 3">DSM 26991</strain>
    </source>
</reference>
<evidence type="ECO:0000313" key="3">
    <source>
        <dbReference type="Proteomes" id="UP000184509"/>
    </source>
</evidence>
<sequence length="399" mass="46058">MRILVCILFIIWNISTINAQITMDEVKKYFTEQSRLVKQARDAKDYQKAEEVDFAMLRAVLSYPEDIKKKISPIKGVLYYNIACYRSLLNKKEKAVEAFALAVENGWTNFAHSKKDSDLDNIRSDKQFIALMEKIQAENDYLNILAKAGGYNNSVDSLLPKFTYSAPNDCNLVKVREFFNLDSIAGSGNEISKIKNLMYWAHNAVRHDGRSINPELKNAIDLVNICRTENRGINCRMIAQILNECYLAMGFKSRYVTCLPKKYVDDCHVINMVYSNTLDKWLWMDPTFNAYVMDENGTLLGISEVRERLINGDFLQINEDANWNNKKRETKEHYLDYYMAKNLYKMECVLHSGYNTETQITGKPSPATIIIYPSSAQEIMDKQTGITDNAEYFWQPPEN</sequence>
<feature type="domain" description="Transglutaminase-like" evidence="1">
    <location>
        <begin position="185"/>
        <end position="286"/>
    </location>
</feature>
<dbReference type="EMBL" id="FQTV01000016">
    <property type="protein sequence ID" value="SHF89878.1"/>
    <property type="molecule type" value="Genomic_DNA"/>
</dbReference>
<dbReference type="SUPFAM" id="SSF54001">
    <property type="entry name" value="Cysteine proteinases"/>
    <property type="match status" value="1"/>
</dbReference>
<protein>
    <submittedName>
        <fullName evidence="2">Transglutaminase-like superfamily protein</fullName>
    </submittedName>
</protein>
<evidence type="ECO:0000313" key="2">
    <source>
        <dbReference type="EMBL" id="SHF89878.1"/>
    </source>
</evidence>
<dbReference type="InterPro" id="IPR002931">
    <property type="entry name" value="Transglutaminase-like"/>
</dbReference>
<dbReference type="STRING" id="1297750.SAMN05444405_11669"/>
<accession>A0A1M5FEJ9</accession>
<dbReference type="RefSeq" id="WP_073403344.1">
    <property type="nucleotide sequence ID" value="NZ_FQTV01000016.1"/>
</dbReference>
<keyword evidence="3" id="KW-1185">Reference proteome</keyword>
<name>A0A1M5FEJ9_9BACE</name>
<dbReference type="NCBIfam" id="NF047558">
    <property type="entry name" value="TPR_END_plus"/>
    <property type="match status" value="1"/>
</dbReference>